<name>A0A1Q8BTW0_9PSEU</name>
<sequence length="270" mass="30808">MLRLVKREARVRDELFGVRTVKNELQTAVNVFTHPDGRTVTIVGIEHLGTPEYFAQLRKVVDELEAAGASVRLETFQGQDNADAARDQAELEALRRLHDSIASRFNAWSELGLSWIGQRDSVMSTAPSWTHSDVADIDLVRVLGPEYHPASGKELQSKIEWIRQRNATYGLALLRYLEGWKQVRRGDDVQKDKHHVDWWAKQVISSWRECVELTKVLGQEGDTVLIWGAPHMKGLSQGLLRNGFELVDTQWFTACTAPRLWWRPSTRGQK</sequence>
<organism evidence="1 2">
    <name type="scientific">Actinophytocola xanthii</name>
    <dbReference type="NCBI Taxonomy" id="1912961"/>
    <lineage>
        <taxon>Bacteria</taxon>
        <taxon>Bacillati</taxon>
        <taxon>Actinomycetota</taxon>
        <taxon>Actinomycetes</taxon>
        <taxon>Pseudonocardiales</taxon>
        <taxon>Pseudonocardiaceae</taxon>
    </lineage>
</organism>
<accession>A0A1Q8BTW0</accession>
<dbReference type="Proteomes" id="UP000185596">
    <property type="component" value="Unassembled WGS sequence"/>
</dbReference>
<dbReference type="AlphaFoldDB" id="A0A1Q8BTW0"/>
<keyword evidence="2" id="KW-1185">Reference proteome</keyword>
<gene>
    <name evidence="1" type="ORF">BU204_37035</name>
</gene>
<dbReference type="EMBL" id="MSIE01000136">
    <property type="protein sequence ID" value="OLF05546.1"/>
    <property type="molecule type" value="Genomic_DNA"/>
</dbReference>
<comment type="caution">
    <text evidence="1">The sequence shown here is derived from an EMBL/GenBank/DDBJ whole genome shotgun (WGS) entry which is preliminary data.</text>
</comment>
<dbReference type="STRING" id="1912961.BU204_37035"/>
<dbReference type="OrthoDB" id="3693549at2"/>
<protein>
    <submittedName>
        <fullName evidence="1">Uncharacterized protein</fullName>
    </submittedName>
</protein>
<reference evidence="1 2" key="1">
    <citation type="submission" date="2016-12" db="EMBL/GenBank/DDBJ databases">
        <title>The draft genome sequence of Actinophytocola sp. 11-183.</title>
        <authorList>
            <person name="Wang W."/>
            <person name="Yuan L."/>
        </authorList>
    </citation>
    <scope>NUCLEOTIDE SEQUENCE [LARGE SCALE GENOMIC DNA]</scope>
    <source>
        <strain evidence="1 2">11-183</strain>
    </source>
</reference>
<evidence type="ECO:0000313" key="1">
    <source>
        <dbReference type="EMBL" id="OLF05546.1"/>
    </source>
</evidence>
<proteinExistence type="predicted"/>
<evidence type="ECO:0000313" key="2">
    <source>
        <dbReference type="Proteomes" id="UP000185596"/>
    </source>
</evidence>
<dbReference type="RefSeq" id="WP_075130454.1">
    <property type="nucleotide sequence ID" value="NZ_MSIE01000136.1"/>
</dbReference>